<evidence type="ECO:0000256" key="6">
    <source>
        <dbReference type="ARBA" id="ARBA00022786"/>
    </source>
</evidence>
<dbReference type="PROSITE" id="PS50089">
    <property type="entry name" value="ZF_RING_2"/>
    <property type="match status" value="1"/>
</dbReference>
<organism evidence="12 13">
    <name type="scientific">Gossypium arboreum</name>
    <name type="common">Tree cotton</name>
    <name type="synonym">Gossypium nanking</name>
    <dbReference type="NCBI Taxonomy" id="29729"/>
    <lineage>
        <taxon>Eukaryota</taxon>
        <taxon>Viridiplantae</taxon>
        <taxon>Streptophyta</taxon>
        <taxon>Embryophyta</taxon>
        <taxon>Tracheophyta</taxon>
        <taxon>Spermatophyta</taxon>
        <taxon>Magnoliopsida</taxon>
        <taxon>eudicotyledons</taxon>
        <taxon>Gunneridae</taxon>
        <taxon>Pentapetalae</taxon>
        <taxon>rosids</taxon>
        <taxon>malvids</taxon>
        <taxon>Malvales</taxon>
        <taxon>Malvaceae</taxon>
        <taxon>Malvoideae</taxon>
        <taxon>Gossypium</taxon>
    </lineage>
</organism>
<keyword evidence="3" id="KW-0808">Transferase</keyword>
<dbReference type="EMBL" id="KN442189">
    <property type="protein sequence ID" value="KHG27720.1"/>
    <property type="molecule type" value="Genomic_DNA"/>
</dbReference>
<dbReference type="SMART" id="SM00184">
    <property type="entry name" value="RING"/>
    <property type="match status" value="1"/>
</dbReference>
<comment type="catalytic activity">
    <reaction evidence="1">
        <text>S-ubiquitinyl-[E2 ubiquitin-conjugating enzyme]-L-cysteine + [acceptor protein]-L-lysine = [E2 ubiquitin-conjugating enzyme]-L-cysteine + N(6)-ubiquitinyl-[acceptor protein]-L-lysine.</text>
        <dbReference type="EC" id="2.3.2.27"/>
    </reaction>
</comment>
<evidence type="ECO:0000256" key="7">
    <source>
        <dbReference type="ARBA" id="ARBA00022821"/>
    </source>
</evidence>
<dbReference type="InterPro" id="IPR057135">
    <property type="entry name" value="At4g27190-like_LRR"/>
</dbReference>
<dbReference type="InterPro" id="IPR050905">
    <property type="entry name" value="Plant_NBS-LRR"/>
</dbReference>
<dbReference type="InterPro" id="IPR039525">
    <property type="entry name" value="RNF126-like_zinc-ribbon"/>
</dbReference>
<dbReference type="EC" id="2.3.2.27" evidence="2"/>
<keyword evidence="8" id="KW-0862">Zinc</keyword>
<evidence type="ECO:0000256" key="9">
    <source>
        <dbReference type="PROSITE-ProRule" id="PRU00175"/>
    </source>
</evidence>
<evidence type="ECO:0000313" key="13">
    <source>
        <dbReference type="Proteomes" id="UP000032142"/>
    </source>
</evidence>
<feature type="region of interest" description="Disordered" evidence="10">
    <location>
        <begin position="306"/>
        <end position="342"/>
    </location>
</feature>
<dbReference type="Gene3D" id="3.30.40.10">
    <property type="entry name" value="Zinc/RING finger domain, C3HC4 (zinc finger)"/>
    <property type="match status" value="1"/>
</dbReference>
<dbReference type="Proteomes" id="UP000032142">
    <property type="component" value="Unassembled WGS sequence"/>
</dbReference>
<name>A0A0B0PRT8_GOSAR</name>
<evidence type="ECO:0000256" key="2">
    <source>
        <dbReference type="ARBA" id="ARBA00012483"/>
    </source>
</evidence>
<feature type="compositionally biased region" description="Basic and acidic residues" evidence="10">
    <location>
        <begin position="320"/>
        <end position="332"/>
    </location>
</feature>
<reference evidence="13" key="1">
    <citation type="submission" date="2014-09" db="EMBL/GenBank/DDBJ databases">
        <authorList>
            <person name="Mudge J."/>
            <person name="Ramaraj T."/>
            <person name="Lindquist I.E."/>
            <person name="Bharti A.K."/>
            <person name="Sundararajan A."/>
            <person name="Cameron C.T."/>
            <person name="Woodward J.E."/>
            <person name="May G.D."/>
            <person name="Brubaker C."/>
            <person name="Broadhvest J."/>
            <person name="Wilkins T.A."/>
        </authorList>
    </citation>
    <scope>NUCLEOTIDE SEQUENCE</scope>
    <source>
        <strain evidence="13">cv. AKA8401</strain>
    </source>
</reference>
<keyword evidence="7" id="KW-0611">Plant defense</keyword>
<evidence type="ECO:0000256" key="4">
    <source>
        <dbReference type="ARBA" id="ARBA00022723"/>
    </source>
</evidence>
<evidence type="ECO:0000256" key="1">
    <source>
        <dbReference type="ARBA" id="ARBA00000900"/>
    </source>
</evidence>
<feature type="region of interest" description="Disordered" evidence="10">
    <location>
        <begin position="456"/>
        <end position="477"/>
    </location>
</feature>
<dbReference type="GO" id="GO:0061630">
    <property type="term" value="F:ubiquitin protein ligase activity"/>
    <property type="evidence" value="ECO:0007669"/>
    <property type="project" value="UniProtKB-EC"/>
</dbReference>
<sequence>MAEGVQSVSCNLEKGQVKVVGQLDPFEIRKKLRKYRCLESLSVREKRRFPSLFRKKEVILCGCQIGKDPVVLPTDLMFLRIFQSHNVRSLSAISIFFQQANQLRVCSVEDCKGIESILDSSLSNSLCSPLENLECLWLERLDNLHVLIKLEAPLSISRSPPLLGIFSHLKSFVIKECPNMKQLFPFKLAHDLQNLEKLVVCDCVQMEEIISSEEENQEINTPMEFSLPKLRKLELKNLPELKSICSSNRTMVCNSLRNIEVSKCTNLKRMPLHIPLFQDTDQSVPSAHPLKVICIHPKKWWESVDTAGSRGRSNQIPDQPKQRKASENEKKKMSLSPPRARVNGAAPGRNYRLYWCYHCHQSVRIASTNPSEIVCPRCFGRFVCEMEINRPRMVVDFTAFDPSPEARLLEALSLIMDPPIRLFSLGNSDSQESRGRPWLRRRNNLLESEGENRPLERLRRHRSRSLDGTDDREQEPESLVKITESHLRNDSQCPVCKEEFKVGEEARELPCNHIYHSDCIVPWLRLHNTCPVCRHELPVSSTDEQSSNDCFSEPEVSSRRRGWRLRQLASNLWPFHWRHQRINPETYGTPGN</sequence>
<dbReference type="Pfam" id="PF23247">
    <property type="entry name" value="LRR_RPS2"/>
    <property type="match status" value="1"/>
</dbReference>
<proteinExistence type="predicted"/>
<dbReference type="InterPro" id="IPR013083">
    <property type="entry name" value="Znf_RING/FYVE/PHD"/>
</dbReference>
<dbReference type="Pfam" id="PF13639">
    <property type="entry name" value="zf-RING_2"/>
    <property type="match status" value="1"/>
</dbReference>
<dbReference type="Pfam" id="PF14369">
    <property type="entry name" value="Zn_ribbon_19"/>
    <property type="match status" value="1"/>
</dbReference>
<dbReference type="CDD" id="cd16667">
    <property type="entry name" value="RING-H2_RNF126-like"/>
    <property type="match status" value="1"/>
</dbReference>
<evidence type="ECO:0000256" key="3">
    <source>
        <dbReference type="ARBA" id="ARBA00022679"/>
    </source>
</evidence>
<keyword evidence="6" id="KW-0833">Ubl conjugation pathway</keyword>
<accession>A0A0B0PRT8</accession>
<dbReference type="PANTHER" id="PTHR33463">
    <property type="entry name" value="NB-ARC DOMAIN-CONTAINING PROTEIN-RELATED"/>
    <property type="match status" value="1"/>
</dbReference>
<dbReference type="AlphaFoldDB" id="A0A0B0PRT8"/>
<keyword evidence="13" id="KW-1185">Reference proteome</keyword>
<evidence type="ECO:0000256" key="10">
    <source>
        <dbReference type="SAM" id="MobiDB-lite"/>
    </source>
</evidence>
<evidence type="ECO:0000256" key="5">
    <source>
        <dbReference type="ARBA" id="ARBA00022771"/>
    </source>
</evidence>
<keyword evidence="5 9" id="KW-0863">Zinc-finger</keyword>
<dbReference type="Gene3D" id="3.80.10.10">
    <property type="entry name" value="Ribonuclease Inhibitor"/>
    <property type="match status" value="1"/>
</dbReference>
<evidence type="ECO:0000313" key="12">
    <source>
        <dbReference type="EMBL" id="KHG27720.1"/>
    </source>
</evidence>
<gene>
    <name evidence="12" type="ORF">F383_12483</name>
</gene>
<evidence type="ECO:0000259" key="11">
    <source>
        <dbReference type="PROSITE" id="PS50089"/>
    </source>
</evidence>
<dbReference type="SUPFAM" id="SSF57850">
    <property type="entry name" value="RING/U-box"/>
    <property type="match status" value="1"/>
</dbReference>
<protein>
    <recommendedName>
        <fullName evidence="2">RING-type E3 ubiquitin transferase</fullName>
        <ecNumber evidence="2">2.3.2.27</ecNumber>
    </recommendedName>
</protein>
<evidence type="ECO:0000256" key="8">
    <source>
        <dbReference type="ARBA" id="ARBA00022833"/>
    </source>
</evidence>
<dbReference type="InterPro" id="IPR032675">
    <property type="entry name" value="LRR_dom_sf"/>
</dbReference>
<keyword evidence="4" id="KW-0479">Metal-binding</keyword>
<feature type="domain" description="RING-type" evidence="11">
    <location>
        <begin position="493"/>
        <end position="534"/>
    </location>
</feature>
<dbReference type="GO" id="GO:0008270">
    <property type="term" value="F:zinc ion binding"/>
    <property type="evidence" value="ECO:0007669"/>
    <property type="project" value="UniProtKB-KW"/>
</dbReference>
<dbReference type="SUPFAM" id="SSF52058">
    <property type="entry name" value="L domain-like"/>
    <property type="match status" value="1"/>
</dbReference>
<dbReference type="InterPro" id="IPR001841">
    <property type="entry name" value="Znf_RING"/>
</dbReference>
<dbReference type="PANTHER" id="PTHR33463:SF212">
    <property type="entry name" value="AND NB-ARC DOMAINS-CONTAINING DISEASE RESISTANCE PROTEIN, PUTATIVE-RELATED"/>
    <property type="match status" value="1"/>
</dbReference>